<dbReference type="PIRSF" id="PIRSF035170">
    <property type="entry name" value="HD_phosphohydro"/>
    <property type="match status" value="1"/>
</dbReference>
<dbReference type="RefSeq" id="WP_129986455.1">
    <property type="nucleotide sequence ID" value="NZ_SDPU01000018.1"/>
</dbReference>
<dbReference type="PANTHER" id="PTHR21174">
    <property type="match status" value="1"/>
</dbReference>
<protein>
    <recommendedName>
        <fullName evidence="3">Metal-dependent phosphohydrolase</fullName>
    </recommendedName>
</protein>
<evidence type="ECO:0000313" key="1">
    <source>
        <dbReference type="EMBL" id="RYU13494.1"/>
    </source>
</evidence>
<name>A0A4Q5J4M1_9ACTN</name>
<organism evidence="1 2">
    <name type="scientific">Nocardioides iriomotensis</name>
    <dbReference type="NCBI Taxonomy" id="715784"/>
    <lineage>
        <taxon>Bacteria</taxon>
        <taxon>Bacillati</taxon>
        <taxon>Actinomycetota</taxon>
        <taxon>Actinomycetes</taxon>
        <taxon>Propionibacteriales</taxon>
        <taxon>Nocardioidaceae</taxon>
        <taxon>Nocardioides</taxon>
    </lineage>
</organism>
<dbReference type="SUPFAM" id="SSF109604">
    <property type="entry name" value="HD-domain/PDEase-like"/>
    <property type="match status" value="1"/>
</dbReference>
<evidence type="ECO:0008006" key="3">
    <source>
        <dbReference type="Google" id="ProtNLM"/>
    </source>
</evidence>
<gene>
    <name evidence="1" type="ORF">ETU37_06620</name>
</gene>
<comment type="caution">
    <text evidence="1">The sequence shown here is derived from an EMBL/GenBank/DDBJ whole genome shotgun (WGS) entry which is preliminary data.</text>
</comment>
<keyword evidence="2" id="KW-1185">Reference proteome</keyword>
<dbReference type="PANTHER" id="PTHR21174:SF0">
    <property type="entry name" value="HD PHOSPHOHYDROLASE FAMILY PROTEIN-RELATED"/>
    <property type="match status" value="1"/>
</dbReference>
<accession>A0A4Q5J4M1</accession>
<dbReference type="InterPro" id="IPR009218">
    <property type="entry name" value="HD_phosphohydro"/>
</dbReference>
<dbReference type="Proteomes" id="UP000291189">
    <property type="component" value="Unassembled WGS sequence"/>
</dbReference>
<reference evidence="1 2" key="1">
    <citation type="submission" date="2019-01" db="EMBL/GenBank/DDBJ databases">
        <title>Nocardioides guangzhouensis sp. nov., an actinobacterium isolated from soil.</title>
        <authorList>
            <person name="Fu Y."/>
            <person name="Cai Y."/>
            <person name="Lin Z."/>
            <person name="Chen P."/>
        </authorList>
    </citation>
    <scope>NUCLEOTIDE SEQUENCE [LARGE SCALE GENOMIC DNA]</scope>
    <source>
        <strain evidence="1 2">NBRC 105384</strain>
    </source>
</reference>
<dbReference type="AlphaFoldDB" id="A0A4Q5J4M1"/>
<proteinExistence type="predicted"/>
<dbReference type="OrthoDB" id="9808993at2"/>
<dbReference type="EMBL" id="SDPU01000018">
    <property type="protein sequence ID" value="RYU13494.1"/>
    <property type="molecule type" value="Genomic_DNA"/>
</dbReference>
<sequence length="209" mass="22889">MELLESWPLGGATDLRDRLLSAYGDPSRGYHDRQHLAEVVGNLDLLRGELPRPEIEAMQWPPPHLHAVLLAAWFHDAVYDGEGDLEERSAVLAEEELPAAGCAPELVGEVARLVRLTATHRPAPDDARGAVLCDADLAILAAPPERYAEYVRGVRHEYGHLDDAIFRAGRAAVLRDLAAGELLFHTATGRDLWEDAARANLAAELSRLT</sequence>
<evidence type="ECO:0000313" key="2">
    <source>
        <dbReference type="Proteomes" id="UP000291189"/>
    </source>
</evidence>
<dbReference type="Gene3D" id="1.10.3210.10">
    <property type="entry name" value="Hypothetical protein af1432"/>
    <property type="match status" value="1"/>
</dbReference>